<keyword evidence="2" id="KW-1185">Reference proteome</keyword>
<name>A0AA35SUZ3_GEOBA</name>
<gene>
    <name evidence="1" type="ORF">GBAR_LOCUS19774</name>
</gene>
<dbReference type="Proteomes" id="UP001174909">
    <property type="component" value="Unassembled WGS sequence"/>
</dbReference>
<proteinExistence type="predicted"/>
<reference evidence="1" key="1">
    <citation type="submission" date="2023-03" db="EMBL/GenBank/DDBJ databases">
        <authorList>
            <person name="Steffen K."/>
            <person name="Cardenas P."/>
        </authorList>
    </citation>
    <scope>NUCLEOTIDE SEQUENCE</scope>
</reference>
<sequence>MELAIQAWEFFMSERLYPFRVAATGVGVLHLARDRSSRRILPLPIHQGLRSRSSRNISAKHDKIRTMGCCDWCF</sequence>
<dbReference type="EMBL" id="CASHTH010002781">
    <property type="protein sequence ID" value="CAI8035226.1"/>
    <property type="molecule type" value="Genomic_DNA"/>
</dbReference>
<evidence type="ECO:0000313" key="2">
    <source>
        <dbReference type="Proteomes" id="UP001174909"/>
    </source>
</evidence>
<organism evidence="1 2">
    <name type="scientific">Geodia barretti</name>
    <name type="common">Barrett's horny sponge</name>
    <dbReference type="NCBI Taxonomy" id="519541"/>
    <lineage>
        <taxon>Eukaryota</taxon>
        <taxon>Metazoa</taxon>
        <taxon>Porifera</taxon>
        <taxon>Demospongiae</taxon>
        <taxon>Heteroscleromorpha</taxon>
        <taxon>Tetractinellida</taxon>
        <taxon>Astrophorina</taxon>
        <taxon>Geodiidae</taxon>
        <taxon>Geodia</taxon>
    </lineage>
</organism>
<dbReference type="AlphaFoldDB" id="A0AA35SUZ3"/>
<protein>
    <submittedName>
        <fullName evidence="1">Uncharacterized protein</fullName>
    </submittedName>
</protein>
<accession>A0AA35SUZ3</accession>
<comment type="caution">
    <text evidence="1">The sequence shown here is derived from an EMBL/GenBank/DDBJ whole genome shotgun (WGS) entry which is preliminary data.</text>
</comment>
<evidence type="ECO:0000313" key="1">
    <source>
        <dbReference type="EMBL" id="CAI8035226.1"/>
    </source>
</evidence>